<dbReference type="InterPro" id="IPR045475">
    <property type="entry name" value="iSTAND"/>
</dbReference>
<name>A0AAP5I4T7_9CYAN</name>
<dbReference type="Proteomes" id="UP000667802">
    <property type="component" value="Unassembled WGS sequence"/>
</dbReference>
<gene>
    <name evidence="2" type="ORF">G7B40_004095</name>
</gene>
<evidence type="ECO:0000259" key="1">
    <source>
        <dbReference type="Pfam" id="PF19995"/>
    </source>
</evidence>
<dbReference type="Pfam" id="PF19995">
    <property type="entry name" value="iSTAND"/>
    <property type="match status" value="1"/>
</dbReference>
<proteinExistence type="predicted"/>
<dbReference type="AlphaFoldDB" id="A0AAP5I4T7"/>
<keyword evidence="3" id="KW-1185">Reference proteome</keyword>
<comment type="caution">
    <text evidence="2">The sequence shown here is derived from an EMBL/GenBank/DDBJ whole genome shotgun (WGS) entry which is preliminary data.</text>
</comment>
<evidence type="ECO:0000313" key="3">
    <source>
        <dbReference type="Proteomes" id="UP000667802"/>
    </source>
</evidence>
<evidence type="ECO:0000313" key="2">
    <source>
        <dbReference type="EMBL" id="MDR9893757.1"/>
    </source>
</evidence>
<feature type="domain" description="Inactive STAND" evidence="1">
    <location>
        <begin position="75"/>
        <end position="241"/>
    </location>
</feature>
<protein>
    <recommendedName>
        <fullName evidence="1">Inactive STAND domain-containing protein</fullName>
    </recommendedName>
</protein>
<dbReference type="RefSeq" id="WP_208338250.1">
    <property type="nucleotide sequence ID" value="NZ_CAWQFN010000041.1"/>
</dbReference>
<sequence length="379" mass="44634">MSNNLPPEDNLPLIKDSNIEFQAKNSTIDGGVKVIQGNDNIQIHQVVVGKVTFESSIRKHVKRPRSEQEPPSLLPYLVNRKEQEEELENAVKLLLKQVHPRPLVCIIHGSEFQGHYQFLKRLQKSFLPRFLKLDPTQKVQEYCLEWPTGLKNLDLLKDRLCKNLVTKVLGHDFDCPEEINATLKEINASFCKYPSPIVIDTHIRTQDWQQQGFEILNKLLEFWDNWPDLIPGQRLIVCVFIKYTIYLHKHTEEFSFPRIFNCLPSLYKRHYYQSINKKISKVLNKSKNKHFNRLSYTILSELKNINIMHVEHWVRDKETKQFVGEEKTQKLINDVTLMFNHWGKDTIPMDDLADELTRLLKSLKVTNYTHDKKKPNRSK</sequence>
<dbReference type="EMBL" id="JAALHA020000001">
    <property type="protein sequence ID" value="MDR9893757.1"/>
    <property type="molecule type" value="Genomic_DNA"/>
</dbReference>
<reference evidence="3" key="1">
    <citation type="journal article" date="2021" name="Science">
        <title>Hunting the eagle killer: A cyanobacterial neurotoxin causes vacuolar myelinopathy.</title>
        <authorList>
            <person name="Breinlinger S."/>
            <person name="Phillips T.J."/>
            <person name="Haram B.N."/>
            <person name="Mares J."/>
            <person name="Martinez Yerena J.A."/>
            <person name="Hrouzek P."/>
            <person name="Sobotka R."/>
            <person name="Henderson W.M."/>
            <person name="Schmieder P."/>
            <person name="Williams S.M."/>
            <person name="Lauderdale J.D."/>
            <person name="Wilde H.D."/>
            <person name="Gerrin W."/>
            <person name="Kust A."/>
            <person name="Washington J.W."/>
            <person name="Wagner C."/>
            <person name="Geier B."/>
            <person name="Liebeke M."/>
            <person name="Enke H."/>
            <person name="Niedermeyer T.H.J."/>
            <person name="Wilde S.B."/>
        </authorList>
    </citation>
    <scope>NUCLEOTIDE SEQUENCE [LARGE SCALE GENOMIC DNA]</scope>
    <source>
        <strain evidence="3">Thurmond2011</strain>
    </source>
</reference>
<accession>A0AAP5I4T7</accession>
<organism evidence="2 3">
    <name type="scientific">Aetokthonos hydrillicola Thurmond2011</name>
    <dbReference type="NCBI Taxonomy" id="2712845"/>
    <lineage>
        <taxon>Bacteria</taxon>
        <taxon>Bacillati</taxon>
        <taxon>Cyanobacteriota</taxon>
        <taxon>Cyanophyceae</taxon>
        <taxon>Nostocales</taxon>
        <taxon>Hapalosiphonaceae</taxon>
        <taxon>Aetokthonos</taxon>
    </lineage>
</organism>